<keyword evidence="1" id="KW-0812">Transmembrane</keyword>
<protein>
    <submittedName>
        <fullName evidence="2">Uncharacterized protein</fullName>
    </submittedName>
</protein>
<keyword evidence="3" id="KW-1185">Reference proteome</keyword>
<feature type="transmembrane region" description="Helical" evidence="1">
    <location>
        <begin position="290"/>
        <end position="311"/>
    </location>
</feature>
<feature type="transmembrane region" description="Helical" evidence="1">
    <location>
        <begin position="90"/>
        <end position="117"/>
    </location>
</feature>
<feature type="transmembrane region" description="Helical" evidence="1">
    <location>
        <begin position="161"/>
        <end position="186"/>
    </location>
</feature>
<dbReference type="EMBL" id="LNIX01000004">
    <property type="protein sequence ID" value="OXA55307.1"/>
    <property type="molecule type" value="Genomic_DNA"/>
</dbReference>
<feature type="transmembrane region" description="Helical" evidence="1">
    <location>
        <begin position="217"/>
        <end position="246"/>
    </location>
</feature>
<evidence type="ECO:0000313" key="2">
    <source>
        <dbReference type="EMBL" id="OXA55307.1"/>
    </source>
</evidence>
<dbReference type="Proteomes" id="UP000198287">
    <property type="component" value="Unassembled WGS sequence"/>
</dbReference>
<keyword evidence="1" id="KW-0472">Membrane</keyword>
<dbReference type="AlphaFoldDB" id="A0A226EE29"/>
<feature type="transmembrane region" description="Helical" evidence="1">
    <location>
        <begin position="323"/>
        <end position="342"/>
    </location>
</feature>
<sequence length="422" mass="47666">MADVIFKVAGSYAKIYKRFSRLPIEFDSKTNRLIAVTEIKDLLGCIFGCVVSMAVCAWMPKLAQLLYLIYRSLQLGHFPTTAEEPFASPMQLLSIAIITFGSGGGTVITVFSCIFNVDLVELMNGLLNLEEDLVRRGIEMEEINKNKFKHKKRKIPTVKKLIGDFVSLLPFFVIYMAPALSIFGVYNELDSFHFVFNWWPAYQHSGMVRLGVKLSSFIFVTLSAISAGQILLGMGYMFVLTAWIIFHNICLIDLDCKQRGDLIVARKELRAIVVLYNRIVLLLLNVAPPLYSVTLFMLVSCAVVIVVLSLMSIKMHGILPWNIYILGPFFSLGFIIVLNTVLKCASSYQVRTKDMLHRWKNDTQLVASGAQKEHSRRVAAMRPILLYIAVWRTNIFPVDIKFMCDYNAFLVDGTIAVLLADE</sequence>
<keyword evidence="1" id="KW-1133">Transmembrane helix</keyword>
<proteinExistence type="predicted"/>
<evidence type="ECO:0000313" key="3">
    <source>
        <dbReference type="Proteomes" id="UP000198287"/>
    </source>
</evidence>
<evidence type="ECO:0000256" key="1">
    <source>
        <dbReference type="SAM" id="Phobius"/>
    </source>
</evidence>
<organism evidence="2 3">
    <name type="scientific">Folsomia candida</name>
    <name type="common">Springtail</name>
    <dbReference type="NCBI Taxonomy" id="158441"/>
    <lineage>
        <taxon>Eukaryota</taxon>
        <taxon>Metazoa</taxon>
        <taxon>Ecdysozoa</taxon>
        <taxon>Arthropoda</taxon>
        <taxon>Hexapoda</taxon>
        <taxon>Collembola</taxon>
        <taxon>Entomobryomorpha</taxon>
        <taxon>Isotomoidea</taxon>
        <taxon>Isotomidae</taxon>
        <taxon>Proisotominae</taxon>
        <taxon>Folsomia</taxon>
    </lineage>
</organism>
<accession>A0A226EE29</accession>
<reference evidence="2 3" key="1">
    <citation type="submission" date="2015-12" db="EMBL/GenBank/DDBJ databases">
        <title>The genome of Folsomia candida.</title>
        <authorList>
            <person name="Faddeeva A."/>
            <person name="Derks M.F."/>
            <person name="Anvar Y."/>
            <person name="Smit S."/>
            <person name="Van Straalen N."/>
            <person name="Roelofs D."/>
        </authorList>
    </citation>
    <scope>NUCLEOTIDE SEQUENCE [LARGE SCALE GENOMIC DNA]</scope>
    <source>
        <strain evidence="2 3">VU population</strain>
        <tissue evidence="2">Whole body</tissue>
    </source>
</reference>
<feature type="transmembrane region" description="Helical" evidence="1">
    <location>
        <begin position="42"/>
        <end position="70"/>
    </location>
</feature>
<name>A0A226EE29_FOLCA</name>
<gene>
    <name evidence="2" type="ORF">Fcan01_08768</name>
</gene>
<comment type="caution">
    <text evidence="2">The sequence shown here is derived from an EMBL/GenBank/DDBJ whole genome shotgun (WGS) entry which is preliminary data.</text>
</comment>